<dbReference type="EMBL" id="CP089276">
    <property type="protein sequence ID" value="USP76888.1"/>
    <property type="molecule type" value="Genomic_DNA"/>
</dbReference>
<comment type="similarity">
    <text evidence="1">Belongs to the CoA-transferase III family.</text>
</comment>
<dbReference type="OrthoDB" id="5863171at2759"/>
<dbReference type="InterPro" id="IPR044855">
    <property type="entry name" value="CoA-Trfase_III_dom3_sf"/>
</dbReference>
<gene>
    <name evidence="3" type="ORF">yc1106_04162</name>
</gene>
<dbReference type="VEuPathDB" id="FungiDB:yc1106_04162"/>
<keyword evidence="4" id="KW-1185">Reference proteome</keyword>
<dbReference type="SUPFAM" id="SSF89796">
    <property type="entry name" value="CoA-transferase family III (CaiB/BaiF)"/>
    <property type="match status" value="1"/>
</dbReference>
<evidence type="ECO:0000256" key="1">
    <source>
        <dbReference type="ARBA" id="ARBA00008383"/>
    </source>
</evidence>
<organism evidence="3 4">
    <name type="scientific">Curvularia clavata</name>
    <dbReference type="NCBI Taxonomy" id="95742"/>
    <lineage>
        <taxon>Eukaryota</taxon>
        <taxon>Fungi</taxon>
        <taxon>Dikarya</taxon>
        <taxon>Ascomycota</taxon>
        <taxon>Pezizomycotina</taxon>
        <taxon>Dothideomycetes</taxon>
        <taxon>Pleosporomycetidae</taxon>
        <taxon>Pleosporales</taxon>
        <taxon>Pleosporineae</taxon>
        <taxon>Pleosporaceae</taxon>
        <taxon>Curvularia</taxon>
    </lineage>
</organism>
<dbReference type="InterPro" id="IPR050483">
    <property type="entry name" value="CoA-transferase_III_domain"/>
</dbReference>
<dbReference type="GO" id="GO:0047369">
    <property type="term" value="F:succinate-hydroxymethylglutarate CoA-transferase activity"/>
    <property type="evidence" value="ECO:0007669"/>
    <property type="project" value="TreeGrafter"/>
</dbReference>
<dbReference type="Gene3D" id="3.30.1540.10">
    <property type="entry name" value="formyl-coa transferase, domain 3"/>
    <property type="match status" value="1"/>
</dbReference>
<dbReference type="Gene3D" id="3.40.50.10540">
    <property type="entry name" value="Crotonobetainyl-coa:carnitine coa-transferase, domain 1"/>
    <property type="match status" value="1"/>
</dbReference>
<proteinExistence type="inferred from homology"/>
<evidence type="ECO:0000313" key="4">
    <source>
        <dbReference type="Proteomes" id="UP001056012"/>
    </source>
</evidence>
<dbReference type="Pfam" id="PF02515">
    <property type="entry name" value="CoA_transf_3"/>
    <property type="match status" value="1"/>
</dbReference>
<evidence type="ECO:0000313" key="3">
    <source>
        <dbReference type="EMBL" id="USP76888.1"/>
    </source>
</evidence>
<dbReference type="PANTHER" id="PTHR48207">
    <property type="entry name" value="SUCCINATE--HYDROXYMETHYLGLUTARATE COA-TRANSFERASE"/>
    <property type="match status" value="1"/>
</dbReference>
<dbReference type="AlphaFoldDB" id="A0A9Q8Z9T2"/>
<evidence type="ECO:0000256" key="2">
    <source>
        <dbReference type="ARBA" id="ARBA00022679"/>
    </source>
</evidence>
<dbReference type="InterPro" id="IPR023606">
    <property type="entry name" value="CoA-Trfase_III_dom_1_sf"/>
</dbReference>
<protein>
    <submittedName>
        <fullName evidence="3">Uncharacterized protein</fullName>
    </submittedName>
</protein>
<keyword evidence="2" id="KW-0808">Transferase</keyword>
<dbReference type="PANTHER" id="PTHR48207:SF3">
    <property type="entry name" value="SUCCINATE--HYDROXYMETHYLGLUTARATE COA-TRANSFERASE"/>
    <property type="match status" value="1"/>
</dbReference>
<dbReference type="InterPro" id="IPR003673">
    <property type="entry name" value="CoA-Trfase_fam_III"/>
</dbReference>
<dbReference type="Proteomes" id="UP001056012">
    <property type="component" value="Chromosome 3"/>
</dbReference>
<dbReference type="GO" id="GO:0005739">
    <property type="term" value="C:mitochondrion"/>
    <property type="evidence" value="ECO:0007669"/>
    <property type="project" value="TreeGrafter"/>
</dbReference>
<reference evidence="3" key="1">
    <citation type="submission" date="2021-12" db="EMBL/GenBank/DDBJ databases">
        <title>Curvularia clavata genome.</title>
        <authorList>
            <person name="Cao Y."/>
        </authorList>
    </citation>
    <scope>NUCLEOTIDE SEQUENCE</scope>
    <source>
        <strain evidence="3">Yc1106</strain>
    </source>
</reference>
<sequence length="468" mass="51136">MYTSGALVRFAPRVGVRHSTGQVLAARSCQWRRSISNQSNVDKQAVEKLPLAGIKVLDMTRVLAGPYCTQILGDLGADIIKIEHPTRGDDTRSWGPPNAPYTDGIERQFPGESAYYLSVNRNKKSVGLAFNNPKGTSILHKLVEQCDVLVENYLPGSLAKYKLDYATLSKINPSLIYASVTGYGQTGPYRDRAGYDVMVEAEMGLMHITGERDGPPVKVGVAVTDIMTGMYTAIGIQAALYSRKETGLGQWIDASLSDVQVSGLANIASSALVTGKGDSGRWGTAHGSIRSGLRKLTASTATVVPYRAYATKDTNVAVGGCNDRLFKILCDKLSHPEWASDPRFLTNALRVQHRTTLDAMIEAELKTKTTKEWLDIFEGSGMPYAAVNDIKATVEHEHVLARGMIEEVEHKALGKVKLVNHPVKYSKAEPKIRMPPPLLGEHTDEVLREILGYREDEIKGLRDTGIVA</sequence>
<name>A0A9Q8Z9T2_CURCL</name>
<accession>A0A9Q8Z9T2</accession>